<evidence type="ECO:0000256" key="1">
    <source>
        <dbReference type="SAM" id="MobiDB-lite"/>
    </source>
</evidence>
<dbReference type="AlphaFoldDB" id="A0A7Z2NW87"/>
<keyword evidence="3" id="KW-1185">Reference proteome</keyword>
<name>A0A7Z2NW87_9SPHN</name>
<organism evidence="2 3">
    <name type="scientific">Sphingomonas changnyeongensis</name>
    <dbReference type="NCBI Taxonomy" id="2698679"/>
    <lineage>
        <taxon>Bacteria</taxon>
        <taxon>Pseudomonadati</taxon>
        <taxon>Pseudomonadota</taxon>
        <taxon>Alphaproteobacteria</taxon>
        <taxon>Sphingomonadales</taxon>
        <taxon>Sphingomonadaceae</taxon>
        <taxon>Sphingomonas</taxon>
    </lineage>
</organism>
<reference evidence="2 3" key="1">
    <citation type="submission" date="2020-01" db="EMBL/GenBank/DDBJ databases">
        <title>Sphingomonas sp. C33 whole genome sequece.</title>
        <authorList>
            <person name="Park C."/>
        </authorList>
    </citation>
    <scope>NUCLEOTIDE SEQUENCE [LARGE SCALE GENOMIC DNA]</scope>
    <source>
        <strain evidence="2 3">C33</strain>
    </source>
</reference>
<proteinExistence type="predicted"/>
<accession>A0A7Z2NW87</accession>
<evidence type="ECO:0000313" key="3">
    <source>
        <dbReference type="Proteomes" id="UP000464468"/>
    </source>
</evidence>
<dbReference type="EMBL" id="CP047895">
    <property type="protein sequence ID" value="QHL90993.1"/>
    <property type="molecule type" value="Genomic_DNA"/>
</dbReference>
<protein>
    <submittedName>
        <fullName evidence="2">Uncharacterized protein</fullName>
    </submittedName>
</protein>
<dbReference type="KEGG" id="schy:GVO57_09380"/>
<gene>
    <name evidence="2" type="ORF">GVO57_09380</name>
</gene>
<dbReference type="RefSeq" id="WP_160592923.1">
    <property type="nucleotide sequence ID" value="NZ_CP047895.1"/>
</dbReference>
<evidence type="ECO:0000313" key="2">
    <source>
        <dbReference type="EMBL" id="QHL90993.1"/>
    </source>
</evidence>
<sequence>MLWSAFEQFELADCYPLNHLAGGYHPRQALQEALAVCAVIQDSFWEDRDPLSPGLIRQAMRGLGTLIALAAQNVELQVGPDPIQGGRARTAPPEPRSDEPIRGSENS</sequence>
<feature type="compositionally biased region" description="Basic and acidic residues" evidence="1">
    <location>
        <begin position="95"/>
        <end position="107"/>
    </location>
</feature>
<dbReference type="Proteomes" id="UP000464468">
    <property type="component" value="Chromosome"/>
</dbReference>
<feature type="region of interest" description="Disordered" evidence="1">
    <location>
        <begin position="79"/>
        <end position="107"/>
    </location>
</feature>